<proteinExistence type="predicted"/>
<keyword evidence="2" id="KW-1185">Reference proteome</keyword>
<protein>
    <submittedName>
        <fullName evidence="1">Uncharacterized protein</fullName>
    </submittedName>
</protein>
<evidence type="ECO:0000313" key="1">
    <source>
        <dbReference type="EMBL" id="TNV74004.1"/>
    </source>
</evidence>
<accession>A0A8J8NFV4</accession>
<gene>
    <name evidence="1" type="ORF">FGO68_gene7913</name>
</gene>
<name>A0A8J8NFV4_HALGN</name>
<dbReference type="Proteomes" id="UP000785679">
    <property type="component" value="Unassembled WGS sequence"/>
</dbReference>
<dbReference type="EMBL" id="RRYP01017672">
    <property type="protein sequence ID" value="TNV74004.1"/>
    <property type="molecule type" value="Genomic_DNA"/>
</dbReference>
<evidence type="ECO:0000313" key="2">
    <source>
        <dbReference type="Proteomes" id="UP000785679"/>
    </source>
</evidence>
<dbReference type="AlphaFoldDB" id="A0A8J8NFV4"/>
<comment type="caution">
    <text evidence="1">The sequence shown here is derived from an EMBL/GenBank/DDBJ whole genome shotgun (WGS) entry which is preliminary data.</text>
</comment>
<organism evidence="1 2">
    <name type="scientific">Halteria grandinella</name>
    <dbReference type="NCBI Taxonomy" id="5974"/>
    <lineage>
        <taxon>Eukaryota</taxon>
        <taxon>Sar</taxon>
        <taxon>Alveolata</taxon>
        <taxon>Ciliophora</taxon>
        <taxon>Intramacronucleata</taxon>
        <taxon>Spirotrichea</taxon>
        <taxon>Stichotrichia</taxon>
        <taxon>Sporadotrichida</taxon>
        <taxon>Halteriidae</taxon>
        <taxon>Halteria</taxon>
    </lineage>
</organism>
<reference evidence="1" key="1">
    <citation type="submission" date="2019-06" db="EMBL/GenBank/DDBJ databases">
        <authorList>
            <person name="Zheng W."/>
        </authorList>
    </citation>
    <scope>NUCLEOTIDE SEQUENCE</scope>
    <source>
        <strain evidence="1">QDHG01</strain>
    </source>
</reference>
<sequence>MSGLREKRLLIIYLPIIEQQICHKSILKMLKFSKQIILYISSQKKDPLEPMINNLNRLSEHLIWATNYLKHKALYKPNLFSLEFNKSKLAFPLHNK</sequence>